<protein>
    <submittedName>
        <fullName evidence="1">Uncharacterized protein</fullName>
    </submittedName>
</protein>
<comment type="caution">
    <text evidence="1">The sequence shown here is derived from an EMBL/GenBank/DDBJ whole genome shotgun (WGS) entry which is preliminary data.</text>
</comment>
<dbReference type="EMBL" id="CAJJDO010000003">
    <property type="protein sequence ID" value="CAD8134182.1"/>
    <property type="molecule type" value="Genomic_DNA"/>
</dbReference>
<organism evidence="1 2">
    <name type="scientific">Paramecium pentaurelia</name>
    <dbReference type="NCBI Taxonomy" id="43138"/>
    <lineage>
        <taxon>Eukaryota</taxon>
        <taxon>Sar</taxon>
        <taxon>Alveolata</taxon>
        <taxon>Ciliophora</taxon>
        <taxon>Intramacronucleata</taxon>
        <taxon>Oligohymenophorea</taxon>
        <taxon>Peniculida</taxon>
        <taxon>Parameciidae</taxon>
        <taxon>Paramecium</taxon>
    </lineage>
</organism>
<gene>
    <name evidence="1" type="ORF">PPENT_87.1.T0030175</name>
</gene>
<dbReference type="InterPro" id="IPR051888">
    <property type="entry name" value="UPF0148_domain"/>
</dbReference>
<dbReference type="Pfam" id="PF06677">
    <property type="entry name" value="Auto_anti-p27"/>
    <property type="match status" value="1"/>
</dbReference>
<dbReference type="PANTHER" id="PTHR16537:SF1">
    <property type="entry name" value="PROTEIN ZNRD2"/>
    <property type="match status" value="1"/>
</dbReference>
<sequence>MSQFQRMNRKLDEGWKLTTMVCECKATLLIFLENRNLYCPKCDIITQDQVILDQDSQDTKIKTNQNGSESKPEIIQKKNSKDYDSDDFYFGDQVEDFNQRFFQNKAAADEASKKIGQLLLQGWTMLGESCIVCLQPIMKSKQGLRLCVQCNKEERTGQPKVQEKRILFKWLSNNSSNKIFKFNKKNKLVNLHINHNQNRKQITLNMIYLIQLDLKKMLKYQLHLS</sequence>
<proteinExistence type="predicted"/>
<dbReference type="OrthoDB" id="28939at2759"/>
<keyword evidence="2" id="KW-1185">Reference proteome</keyword>
<reference evidence="1" key="1">
    <citation type="submission" date="2021-01" db="EMBL/GenBank/DDBJ databases">
        <authorList>
            <consortium name="Genoscope - CEA"/>
            <person name="William W."/>
        </authorList>
    </citation>
    <scope>NUCLEOTIDE SEQUENCE</scope>
</reference>
<accession>A0A8S1S3I3</accession>
<dbReference type="InterPro" id="IPR009563">
    <property type="entry name" value="SSSCA1"/>
</dbReference>
<dbReference type="AlphaFoldDB" id="A0A8S1S3I3"/>
<evidence type="ECO:0000313" key="2">
    <source>
        <dbReference type="Proteomes" id="UP000689195"/>
    </source>
</evidence>
<dbReference type="Proteomes" id="UP000689195">
    <property type="component" value="Unassembled WGS sequence"/>
</dbReference>
<evidence type="ECO:0000313" key="1">
    <source>
        <dbReference type="EMBL" id="CAD8134182.1"/>
    </source>
</evidence>
<dbReference type="PANTHER" id="PTHR16537">
    <property type="entry name" value="SJOEGREN SYNDROME/SCLERODERMA AUTOANTIGEN 1"/>
    <property type="match status" value="1"/>
</dbReference>
<name>A0A8S1S3I3_9CILI</name>